<name>A0A6J8DJ48_MYTCO</name>
<gene>
    <name evidence="2" type="ORF">MCOR_40658</name>
</gene>
<dbReference type="InterPro" id="IPR008983">
    <property type="entry name" value="Tumour_necrosis_fac-like_dom"/>
</dbReference>
<dbReference type="SUPFAM" id="SSF49842">
    <property type="entry name" value="TNF-like"/>
    <property type="match status" value="1"/>
</dbReference>
<feature type="domain" description="C1q" evidence="1">
    <location>
        <begin position="127"/>
        <end position="167"/>
    </location>
</feature>
<dbReference type="OrthoDB" id="6143891at2759"/>
<keyword evidence="3" id="KW-1185">Reference proteome</keyword>
<dbReference type="EMBL" id="CACVKT020007353">
    <property type="protein sequence ID" value="CAC5407154.1"/>
    <property type="molecule type" value="Genomic_DNA"/>
</dbReference>
<dbReference type="AlphaFoldDB" id="A0A6J8DJ48"/>
<evidence type="ECO:0000313" key="2">
    <source>
        <dbReference type="EMBL" id="CAC5407154.1"/>
    </source>
</evidence>
<protein>
    <submittedName>
        <fullName evidence="2">C1QL</fullName>
    </submittedName>
</protein>
<proteinExistence type="predicted"/>
<reference evidence="2 3" key="1">
    <citation type="submission" date="2020-06" db="EMBL/GenBank/DDBJ databases">
        <authorList>
            <person name="Li R."/>
            <person name="Bekaert M."/>
        </authorList>
    </citation>
    <scope>NUCLEOTIDE SEQUENCE [LARGE SCALE GENOMIC DNA]</scope>
    <source>
        <strain evidence="3">wild</strain>
    </source>
</reference>
<dbReference type="Pfam" id="PF00386">
    <property type="entry name" value="C1q"/>
    <property type="match status" value="1"/>
</dbReference>
<evidence type="ECO:0000313" key="3">
    <source>
        <dbReference type="Proteomes" id="UP000507470"/>
    </source>
</evidence>
<organism evidence="2 3">
    <name type="scientific">Mytilus coruscus</name>
    <name type="common">Sea mussel</name>
    <dbReference type="NCBI Taxonomy" id="42192"/>
    <lineage>
        <taxon>Eukaryota</taxon>
        <taxon>Metazoa</taxon>
        <taxon>Spiralia</taxon>
        <taxon>Lophotrochozoa</taxon>
        <taxon>Mollusca</taxon>
        <taxon>Bivalvia</taxon>
        <taxon>Autobranchia</taxon>
        <taxon>Pteriomorphia</taxon>
        <taxon>Mytilida</taxon>
        <taxon>Mytiloidea</taxon>
        <taxon>Mytilidae</taxon>
        <taxon>Mytilinae</taxon>
        <taxon>Mytilus</taxon>
    </lineage>
</organism>
<dbReference type="Gene3D" id="2.60.120.40">
    <property type="match status" value="1"/>
</dbReference>
<dbReference type="Proteomes" id="UP000507470">
    <property type="component" value="Unassembled WGS sequence"/>
</dbReference>
<dbReference type="InterPro" id="IPR001073">
    <property type="entry name" value="C1q_dom"/>
</dbReference>
<accession>A0A6J8DJ48</accession>
<evidence type="ECO:0000259" key="1">
    <source>
        <dbReference type="Pfam" id="PF00386"/>
    </source>
</evidence>
<sequence>MYVEKGKQRVDCIKISNSFDSESDSDGKKKKTTKSGVKAKASDKVKTELLWPQSAVLYEFVDSRLFGQADQENEARDLSTGANDNSILAIILRQLFRIEAKQNSSPRLTDTLVQTINENKKLKNIPAFTATFSNHGFMPLAHGQILKFDKVHFNNGGGYDPTTGYFTSIQFHPVSTKPEAEALIGNIKLVKSNGISSEVDTINIVKPNTVIKRGDRFRVKHSVQNPFYDWGYVLSRSVGKVRTAHERNASIRFPEDNDWECLLSEVELL</sequence>